<dbReference type="EMBL" id="ANAH02000066">
    <property type="protein sequence ID" value="EPX56207.1"/>
    <property type="molecule type" value="Genomic_DNA"/>
</dbReference>
<keyword evidence="3" id="KW-0449">Lipoprotein</keyword>
<keyword evidence="2" id="KW-0812">Transmembrane</keyword>
<evidence type="ECO:0000256" key="1">
    <source>
        <dbReference type="SAM" id="MobiDB-lite"/>
    </source>
</evidence>
<dbReference type="InterPro" id="IPR032871">
    <property type="entry name" value="AHH_dom_containing"/>
</dbReference>
<keyword evidence="2" id="KW-1133">Transmembrane helix</keyword>
<evidence type="ECO:0000313" key="4">
    <source>
        <dbReference type="Proteomes" id="UP000011682"/>
    </source>
</evidence>
<dbReference type="Proteomes" id="UP000011682">
    <property type="component" value="Unassembled WGS sequence"/>
</dbReference>
<evidence type="ECO:0000256" key="2">
    <source>
        <dbReference type="SAM" id="Phobius"/>
    </source>
</evidence>
<feature type="transmembrane region" description="Helical" evidence="2">
    <location>
        <begin position="164"/>
        <end position="192"/>
    </location>
</feature>
<keyword evidence="2" id="KW-0472">Membrane</keyword>
<name>S9P1S0_CYSF2</name>
<feature type="transmembrane region" description="Helical" evidence="2">
    <location>
        <begin position="129"/>
        <end position="152"/>
    </location>
</feature>
<organism evidence="3 4">
    <name type="scientific">Cystobacter fuscus (strain ATCC 25194 / DSM 2262 / NBRC 100088 / M29)</name>
    <dbReference type="NCBI Taxonomy" id="1242864"/>
    <lineage>
        <taxon>Bacteria</taxon>
        <taxon>Pseudomonadati</taxon>
        <taxon>Myxococcota</taxon>
        <taxon>Myxococcia</taxon>
        <taxon>Myxococcales</taxon>
        <taxon>Cystobacterineae</taxon>
        <taxon>Archangiaceae</taxon>
        <taxon>Cystobacter</taxon>
    </lineage>
</organism>
<feature type="region of interest" description="Disordered" evidence="1">
    <location>
        <begin position="308"/>
        <end position="330"/>
    </location>
</feature>
<comment type="caution">
    <text evidence="3">The sequence shown here is derived from an EMBL/GenBank/DDBJ whole genome shotgun (WGS) entry which is preliminary data.</text>
</comment>
<dbReference type="eggNOG" id="COG4223">
    <property type="taxonomic scope" value="Bacteria"/>
</dbReference>
<accession>S9P1S0</accession>
<gene>
    <name evidence="3" type="ORF">D187_007549</name>
</gene>
<protein>
    <submittedName>
        <fullName evidence="3">Lipoprotein</fullName>
    </submittedName>
</protein>
<evidence type="ECO:0000313" key="3">
    <source>
        <dbReference type="EMBL" id="EPX56207.1"/>
    </source>
</evidence>
<sequence length="419" mass="45308">MSEYHGRGERFGLELTFPALRPDPKLATLTVEEVRALMAALEKEFNASKPRPNHSLLASWGTVTTAVTVTPPSGAKATDLERRVRAEYLKFYGPPSPDFPLPDSLESARWFQALKLSPRYMGEGVHAAAMELFSSPTFSLSVGLSLMLYGLAWAAPEPLFSKAFAAAVTLSLLMTYTIAEVVNVGRACLLLFREAEAARDNRQLEEAARHFAKAMSGVGLRVLVTMAGARLSRALPEVPKGGMGGLIQAPRYVLGGPARGGFSFGPGSSTQVHVANGTVVLMGVTVNTAAAAASAALKARTTGDCAEAKADNHQAHHISTNKNDTSEVSGGPWTPRFKELFEQAGMSLDDSANILYLRDHQGPHPEAYHAEIHKRLREALEGCQKRQECRRRLMDTLDEIAGDICTPGSRLNKLATKKR</sequence>
<proteinExistence type="predicted"/>
<keyword evidence="4" id="KW-1185">Reference proteome</keyword>
<feature type="compositionally biased region" description="Polar residues" evidence="1">
    <location>
        <begin position="317"/>
        <end position="328"/>
    </location>
</feature>
<dbReference type="AlphaFoldDB" id="S9P1S0"/>
<reference evidence="3" key="1">
    <citation type="submission" date="2013-05" db="EMBL/GenBank/DDBJ databases">
        <title>Genome assembly of Cystobacter fuscus DSM 2262.</title>
        <authorList>
            <person name="Sharma G."/>
            <person name="Khatri I."/>
            <person name="Kaur C."/>
            <person name="Mayilraj S."/>
            <person name="Subramanian S."/>
        </authorList>
    </citation>
    <scope>NUCLEOTIDE SEQUENCE [LARGE SCALE GENOMIC DNA]</scope>
    <source>
        <strain evidence="3">DSM 2262</strain>
    </source>
</reference>
<dbReference type="Pfam" id="PF14412">
    <property type="entry name" value="AHH"/>
    <property type="match status" value="1"/>
</dbReference>